<dbReference type="AlphaFoldDB" id="A0A176WB96"/>
<dbReference type="EMBL" id="LVLJ01001455">
    <property type="protein sequence ID" value="OAE29495.1"/>
    <property type="molecule type" value="Genomic_DNA"/>
</dbReference>
<comment type="caution">
    <text evidence="2">The sequence shown here is derived from an EMBL/GenBank/DDBJ whole genome shotgun (WGS) entry which is preliminary data.</text>
</comment>
<organism evidence="2 3">
    <name type="scientific">Marchantia polymorpha subsp. ruderalis</name>
    <dbReference type="NCBI Taxonomy" id="1480154"/>
    <lineage>
        <taxon>Eukaryota</taxon>
        <taxon>Viridiplantae</taxon>
        <taxon>Streptophyta</taxon>
        <taxon>Embryophyta</taxon>
        <taxon>Marchantiophyta</taxon>
        <taxon>Marchantiopsida</taxon>
        <taxon>Marchantiidae</taxon>
        <taxon>Marchantiales</taxon>
        <taxon>Marchantiaceae</taxon>
        <taxon>Marchantia</taxon>
    </lineage>
</organism>
<dbReference type="PANTHER" id="PTHR33987">
    <property type="entry name" value="CALCINEURIN-LIKE METALLO-PHOSPHOESTERASE SUPERFAMILY PROTEIN"/>
    <property type="match status" value="1"/>
</dbReference>
<dbReference type="PANTHER" id="PTHR33987:SF2">
    <property type="entry name" value="ALKALINE PHOSPHATASE D"/>
    <property type="match status" value="1"/>
</dbReference>
<dbReference type="InterPro" id="IPR029052">
    <property type="entry name" value="Metallo-depent_PP-like"/>
</dbReference>
<keyword evidence="1" id="KW-0472">Membrane</keyword>
<feature type="transmembrane region" description="Helical" evidence="1">
    <location>
        <begin position="21"/>
        <end position="42"/>
    </location>
</feature>
<gene>
    <name evidence="2" type="ORF">AXG93_1433s1130</name>
</gene>
<sequence length="618" mass="69606">MKTVGRRRRAQVHQYEKLADYISPTACLACFVLLFWLSASLLHTSRHDPIVTRSGLADTANWGRSNQHDSSLNFNFDSESTNPKIRDSASKVGKLLGVEDQAVNGESDSLVRAGKGDFELVSRVAFGSCTSRRDVYQPIWRQGVIPSSPQAWIWAGDIAYMDWPDTNCKEKPEHFECNCTRDWLHVNRQTCLAGDVAHARKKLEIQLQNPDYQQFVEYMCPDIKNLGSGHRDLSLCARPIVGTWDDHDYNWQDGDKRLPNKEQQKKLYLDAFGVPSNSPRREKDRGIYWKHTLNEGTKGKEIDVFLLDERFHRDNKPCETRREFCEKVAVPDPKKYKHAWCKDFIFGGADGKGSCCRKDEQIWAGWCKENSQLGDDLWEAACDPTSETYGFPGLEIDISSGGPIRAGPNSNTTHGEGVLCEVIGVNQRAWLQDELRKSEAPLKLIVSGSPVFNNPEEFVCSKALKRRPSVNCTCFDDYDCYRPAQLNLLHNLAQAPGCVVVLTGDFHFSDIKIMASGLTTDTAQHAPCDGMFNIDDTHLMPLSDPIDLIVSDDNSYSYRIDKAGFRPEGECAFVSGPAFGMIEIDWDTPEQLAKLQIRDEFGVVTLESTLRLDKCTPV</sequence>
<evidence type="ECO:0000313" key="3">
    <source>
        <dbReference type="Proteomes" id="UP000077202"/>
    </source>
</evidence>
<keyword evidence="3" id="KW-1185">Reference proteome</keyword>
<name>A0A176WB96_MARPO</name>
<protein>
    <submittedName>
        <fullName evidence="2">Uncharacterized protein</fullName>
    </submittedName>
</protein>
<evidence type="ECO:0000256" key="1">
    <source>
        <dbReference type="SAM" id="Phobius"/>
    </source>
</evidence>
<evidence type="ECO:0000313" key="2">
    <source>
        <dbReference type="EMBL" id="OAE29495.1"/>
    </source>
</evidence>
<reference evidence="2" key="1">
    <citation type="submission" date="2016-03" db="EMBL/GenBank/DDBJ databases">
        <title>Mechanisms controlling the formation of the plant cell surface in tip-growing cells are functionally conserved among land plants.</title>
        <authorList>
            <person name="Honkanen S."/>
            <person name="Jones V.A."/>
            <person name="Morieri G."/>
            <person name="Champion C."/>
            <person name="Hetherington A.J."/>
            <person name="Kelly S."/>
            <person name="Saint-Marcoux D."/>
            <person name="Proust H."/>
            <person name="Prescott H."/>
            <person name="Dolan L."/>
        </authorList>
    </citation>
    <scope>NUCLEOTIDE SEQUENCE [LARGE SCALE GENOMIC DNA]</scope>
    <source>
        <tissue evidence="2">Whole gametophyte</tissue>
    </source>
</reference>
<dbReference type="InterPro" id="IPR038607">
    <property type="entry name" value="PhoD-like_sf"/>
</dbReference>
<keyword evidence="1" id="KW-1133">Transmembrane helix</keyword>
<keyword evidence="1" id="KW-0812">Transmembrane</keyword>
<dbReference type="SUPFAM" id="SSF56300">
    <property type="entry name" value="Metallo-dependent phosphatases"/>
    <property type="match status" value="1"/>
</dbReference>
<proteinExistence type="predicted"/>
<dbReference type="Gene3D" id="3.60.21.70">
    <property type="entry name" value="PhoD-like phosphatase"/>
    <property type="match status" value="1"/>
</dbReference>
<dbReference type="Proteomes" id="UP000077202">
    <property type="component" value="Unassembled WGS sequence"/>
</dbReference>
<accession>A0A176WB96</accession>